<keyword evidence="1" id="KW-0812">Transmembrane</keyword>
<dbReference type="EMBL" id="JACEOL010000004">
    <property type="protein sequence ID" value="MBA4601064.1"/>
    <property type="molecule type" value="Genomic_DNA"/>
</dbReference>
<feature type="transmembrane region" description="Helical" evidence="1">
    <location>
        <begin position="38"/>
        <end position="61"/>
    </location>
</feature>
<dbReference type="AlphaFoldDB" id="A0A7W1XPX6"/>
<dbReference type="Proteomes" id="UP000538292">
    <property type="component" value="Unassembled WGS sequence"/>
</dbReference>
<keyword evidence="3" id="KW-1185">Reference proteome</keyword>
<keyword evidence="1" id="KW-1133">Transmembrane helix</keyword>
<evidence type="ECO:0000313" key="3">
    <source>
        <dbReference type="Proteomes" id="UP000538292"/>
    </source>
</evidence>
<feature type="transmembrane region" description="Helical" evidence="1">
    <location>
        <begin position="7"/>
        <end position="26"/>
    </location>
</feature>
<gene>
    <name evidence="2" type="ORF">H2C83_01720</name>
</gene>
<feature type="transmembrane region" description="Helical" evidence="1">
    <location>
        <begin position="73"/>
        <end position="91"/>
    </location>
</feature>
<comment type="caution">
    <text evidence="2">The sequence shown here is derived from an EMBL/GenBank/DDBJ whole genome shotgun (WGS) entry which is preliminary data.</text>
</comment>
<keyword evidence="1" id="KW-0472">Membrane</keyword>
<evidence type="ECO:0000256" key="1">
    <source>
        <dbReference type="SAM" id="Phobius"/>
    </source>
</evidence>
<dbReference type="RefSeq" id="WP_181737156.1">
    <property type="nucleotide sequence ID" value="NZ_JACEOL010000004.1"/>
</dbReference>
<reference evidence="2 3" key="1">
    <citation type="submission" date="2020-07" db="EMBL/GenBank/DDBJ databases">
        <title>Thermoactinomyces phylogeny.</title>
        <authorList>
            <person name="Dunlap C."/>
        </authorList>
    </citation>
    <scope>NUCLEOTIDE SEQUENCE [LARGE SCALE GENOMIC DNA]</scope>
    <source>
        <strain evidence="2 3">AMNI-1</strain>
    </source>
</reference>
<protein>
    <submittedName>
        <fullName evidence="2">Uncharacterized protein</fullName>
    </submittedName>
</protein>
<accession>A0A7W1XPX6</accession>
<sequence length="92" mass="10599">MRLLLWSVMWIGIAFALSVFVSYIIYDMDLAVLQKQLQAASAVFFMAALIIGGVFTTNRAFRSKKRFFYHEEWSFICIIVTIGLFTLSLLFS</sequence>
<organism evidence="2 3">
    <name type="scientific">Thermoactinomyces mirandus</name>
    <dbReference type="NCBI Taxonomy" id="2756294"/>
    <lineage>
        <taxon>Bacteria</taxon>
        <taxon>Bacillati</taxon>
        <taxon>Bacillota</taxon>
        <taxon>Bacilli</taxon>
        <taxon>Bacillales</taxon>
        <taxon>Thermoactinomycetaceae</taxon>
        <taxon>Thermoactinomyces</taxon>
    </lineage>
</organism>
<evidence type="ECO:0000313" key="2">
    <source>
        <dbReference type="EMBL" id="MBA4601064.1"/>
    </source>
</evidence>
<proteinExistence type="predicted"/>
<name>A0A7W1XPX6_9BACL</name>